<accession>A0ABQ4F4G7</accession>
<organism evidence="6 7">
    <name type="scientific">Plantactinospora mayteni</name>
    <dbReference type="NCBI Taxonomy" id="566021"/>
    <lineage>
        <taxon>Bacteria</taxon>
        <taxon>Bacillati</taxon>
        <taxon>Actinomycetota</taxon>
        <taxon>Actinomycetes</taxon>
        <taxon>Micromonosporales</taxon>
        <taxon>Micromonosporaceae</taxon>
        <taxon>Plantactinospora</taxon>
    </lineage>
</organism>
<keyword evidence="1" id="KW-0805">Transcription regulation</keyword>
<dbReference type="Pfam" id="PF00440">
    <property type="entry name" value="TetR_N"/>
    <property type="match status" value="1"/>
</dbReference>
<sequence length="245" mass="26780">MNEKLPPGLDLLWERLDAPTSEPKPGLSLSRIVHAAVELADAGGLDAVSMGRIAERLGFTTMSLYRHVKSKHEVLLLMLDAVATVPAELDEPCADWRLGLQRWCRTQWAMLHTHSWVTHLPIAGPPITPNQLAWTDRALAVLRDTGLTERDKAGVVLLIANYLLSAARLSTELGPAASGESVAAYSTLLGDLVDVRRFPALRTAIDAGAFDYPPDATEQERRFDYSFGLDRILDGVAALIRQHAG</sequence>
<dbReference type="SUPFAM" id="SSF48498">
    <property type="entry name" value="Tetracyclin repressor-like, C-terminal domain"/>
    <property type="match status" value="1"/>
</dbReference>
<protein>
    <submittedName>
        <fullName evidence="6">TetR family transcriptional regulator</fullName>
    </submittedName>
</protein>
<gene>
    <name evidence="6" type="ORF">Pma05_83440</name>
</gene>
<evidence type="ECO:0000256" key="1">
    <source>
        <dbReference type="ARBA" id="ARBA00023015"/>
    </source>
</evidence>
<evidence type="ECO:0000313" key="6">
    <source>
        <dbReference type="EMBL" id="GIH01772.1"/>
    </source>
</evidence>
<evidence type="ECO:0000313" key="7">
    <source>
        <dbReference type="Proteomes" id="UP000621500"/>
    </source>
</evidence>
<dbReference type="Gene3D" id="1.10.357.10">
    <property type="entry name" value="Tetracycline Repressor, domain 2"/>
    <property type="match status" value="1"/>
</dbReference>
<dbReference type="InterPro" id="IPR009057">
    <property type="entry name" value="Homeodomain-like_sf"/>
</dbReference>
<keyword evidence="7" id="KW-1185">Reference proteome</keyword>
<evidence type="ECO:0000256" key="3">
    <source>
        <dbReference type="ARBA" id="ARBA00023163"/>
    </source>
</evidence>
<reference evidence="6 7" key="1">
    <citation type="submission" date="2021-01" db="EMBL/GenBank/DDBJ databases">
        <title>Whole genome shotgun sequence of Plantactinospora mayteni NBRC 109088.</title>
        <authorList>
            <person name="Komaki H."/>
            <person name="Tamura T."/>
        </authorList>
    </citation>
    <scope>NUCLEOTIDE SEQUENCE [LARGE SCALE GENOMIC DNA]</scope>
    <source>
        <strain evidence="6 7">NBRC 109088</strain>
    </source>
</reference>
<dbReference type="Proteomes" id="UP000621500">
    <property type="component" value="Unassembled WGS sequence"/>
</dbReference>
<dbReference type="PRINTS" id="PR00455">
    <property type="entry name" value="HTHTETR"/>
</dbReference>
<dbReference type="PANTHER" id="PTHR30055:SF151">
    <property type="entry name" value="TRANSCRIPTIONAL REGULATORY PROTEIN"/>
    <property type="match status" value="1"/>
</dbReference>
<evidence type="ECO:0000256" key="4">
    <source>
        <dbReference type="PROSITE-ProRule" id="PRU00335"/>
    </source>
</evidence>
<proteinExistence type="predicted"/>
<evidence type="ECO:0000259" key="5">
    <source>
        <dbReference type="PROSITE" id="PS50977"/>
    </source>
</evidence>
<dbReference type="Gene3D" id="1.10.10.60">
    <property type="entry name" value="Homeodomain-like"/>
    <property type="match status" value="1"/>
</dbReference>
<comment type="caution">
    <text evidence="6">The sequence shown here is derived from an EMBL/GenBank/DDBJ whole genome shotgun (WGS) entry which is preliminary data.</text>
</comment>
<dbReference type="EMBL" id="BONX01000084">
    <property type="protein sequence ID" value="GIH01772.1"/>
    <property type="molecule type" value="Genomic_DNA"/>
</dbReference>
<dbReference type="PROSITE" id="PS50977">
    <property type="entry name" value="HTH_TETR_2"/>
    <property type="match status" value="1"/>
</dbReference>
<dbReference type="InterPro" id="IPR001647">
    <property type="entry name" value="HTH_TetR"/>
</dbReference>
<dbReference type="Pfam" id="PF02909">
    <property type="entry name" value="TetR_C_1"/>
    <property type="match status" value="1"/>
</dbReference>
<dbReference type="InterPro" id="IPR004111">
    <property type="entry name" value="Repressor_TetR_C"/>
</dbReference>
<feature type="domain" description="HTH tetR-type" evidence="5">
    <location>
        <begin position="26"/>
        <end position="86"/>
    </location>
</feature>
<keyword evidence="2 4" id="KW-0238">DNA-binding</keyword>
<dbReference type="InterPro" id="IPR036271">
    <property type="entry name" value="Tet_transcr_reg_TetR-rel_C_sf"/>
</dbReference>
<name>A0ABQ4F4G7_9ACTN</name>
<dbReference type="SUPFAM" id="SSF46689">
    <property type="entry name" value="Homeodomain-like"/>
    <property type="match status" value="1"/>
</dbReference>
<dbReference type="RefSeq" id="WP_203862992.1">
    <property type="nucleotide sequence ID" value="NZ_BAAAZQ010000050.1"/>
</dbReference>
<dbReference type="PANTHER" id="PTHR30055">
    <property type="entry name" value="HTH-TYPE TRANSCRIPTIONAL REGULATOR RUTR"/>
    <property type="match status" value="1"/>
</dbReference>
<keyword evidence="3" id="KW-0804">Transcription</keyword>
<feature type="DNA-binding region" description="H-T-H motif" evidence="4">
    <location>
        <begin position="49"/>
        <end position="68"/>
    </location>
</feature>
<evidence type="ECO:0000256" key="2">
    <source>
        <dbReference type="ARBA" id="ARBA00023125"/>
    </source>
</evidence>
<dbReference type="InterPro" id="IPR050109">
    <property type="entry name" value="HTH-type_TetR-like_transc_reg"/>
</dbReference>